<dbReference type="Proteomes" id="UP000092731">
    <property type="component" value="Unassembled WGS sequence"/>
</dbReference>
<reference evidence="2" key="1">
    <citation type="submission" date="2016-05" db="EMBL/GenBank/DDBJ databases">
        <title>Draft genome sequences of four strains of Ehrlichia ruminantium, a tick-borne pathogen of ruminants, isolated from Zimbabwe, The Gambia and Ghana.</title>
        <authorList>
            <person name="Nakao R."/>
            <person name="Jongejan F."/>
            <person name="Sugimoto C."/>
        </authorList>
    </citation>
    <scope>NUCLEOTIDE SEQUENCE [LARGE SCALE GENOMIC DNA]</scope>
    <source>
        <strain evidence="2">Pokoase 417</strain>
    </source>
</reference>
<organism evidence="1 2">
    <name type="scientific">Ehrlichia ruminantium</name>
    <name type="common">heartwater rickettsia</name>
    <name type="synonym">Cowdria ruminantium</name>
    <dbReference type="NCBI Taxonomy" id="779"/>
    <lineage>
        <taxon>Bacteria</taxon>
        <taxon>Pseudomonadati</taxon>
        <taxon>Pseudomonadota</taxon>
        <taxon>Alphaproteobacteria</taxon>
        <taxon>Rickettsiales</taxon>
        <taxon>Anaplasmataceae</taxon>
        <taxon>Ehrlichia</taxon>
    </lineage>
</organism>
<protein>
    <submittedName>
        <fullName evidence="1">Uncharacterized protein</fullName>
    </submittedName>
</protein>
<name>A0A170T9A0_EHRRU</name>
<feature type="non-terminal residue" evidence="1">
    <location>
        <position position="1"/>
    </location>
</feature>
<dbReference type="AlphaFoldDB" id="A0A170T9A0"/>
<proteinExistence type="predicted"/>
<dbReference type="EMBL" id="BDDM01000280">
    <property type="protein sequence ID" value="GAT78689.1"/>
    <property type="molecule type" value="Genomic_DNA"/>
</dbReference>
<evidence type="ECO:0000313" key="2">
    <source>
        <dbReference type="Proteomes" id="UP000092731"/>
    </source>
</evidence>
<sequence>SPISYLNQPIDTGLLISQIKFLLIYKKYVYTLSHYIMI</sequence>
<accession>A0A170T9A0</accession>
<evidence type="ECO:0000313" key="1">
    <source>
        <dbReference type="EMBL" id="GAT78689.1"/>
    </source>
</evidence>
<gene>
    <name evidence="1" type="ORF">EHRUM3_09180</name>
</gene>
<comment type="caution">
    <text evidence="1">The sequence shown here is derived from an EMBL/GenBank/DDBJ whole genome shotgun (WGS) entry which is preliminary data.</text>
</comment>